<name>A0ABD2ZDX3_9GENT</name>
<evidence type="ECO:0000313" key="1">
    <source>
        <dbReference type="EMBL" id="KAL3517651.1"/>
    </source>
</evidence>
<evidence type="ECO:0000313" key="2">
    <source>
        <dbReference type="Proteomes" id="UP001630127"/>
    </source>
</evidence>
<organism evidence="1 2">
    <name type="scientific">Cinchona calisaya</name>
    <dbReference type="NCBI Taxonomy" id="153742"/>
    <lineage>
        <taxon>Eukaryota</taxon>
        <taxon>Viridiplantae</taxon>
        <taxon>Streptophyta</taxon>
        <taxon>Embryophyta</taxon>
        <taxon>Tracheophyta</taxon>
        <taxon>Spermatophyta</taxon>
        <taxon>Magnoliopsida</taxon>
        <taxon>eudicotyledons</taxon>
        <taxon>Gunneridae</taxon>
        <taxon>Pentapetalae</taxon>
        <taxon>asterids</taxon>
        <taxon>lamiids</taxon>
        <taxon>Gentianales</taxon>
        <taxon>Rubiaceae</taxon>
        <taxon>Cinchonoideae</taxon>
        <taxon>Cinchoneae</taxon>
        <taxon>Cinchona</taxon>
    </lineage>
</organism>
<keyword evidence="2" id="KW-1185">Reference proteome</keyword>
<reference evidence="1 2" key="1">
    <citation type="submission" date="2024-11" db="EMBL/GenBank/DDBJ databases">
        <title>A near-complete genome assembly of Cinchona calisaya.</title>
        <authorList>
            <person name="Lian D.C."/>
            <person name="Zhao X.W."/>
            <person name="Wei L."/>
        </authorList>
    </citation>
    <scope>NUCLEOTIDE SEQUENCE [LARGE SCALE GENOMIC DNA]</scope>
    <source>
        <tissue evidence="1">Nenye</tissue>
    </source>
</reference>
<comment type="caution">
    <text evidence="1">The sequence shown here is derived from an EMBL/GenBank/DDBJ whole genome shotgun (WGS) entry which is preliminary data.</text>
</comment>
<sequence length="118" mass="13015">MSIVSSLYPVYSDRAAVAVSVSAQRSPSSAPINAGEHQCVNFWAKTIGFTATGGVSDTVVRLLSHSKRRRTRHLNAATYGGVFRQLEVFVNHVNPRVDKNWREREVVVKSLTGLLGYL</sequence>
<gene>
    <name evidence="1" type="ORF">ACH5RR_020240</name>
</gene>
<dbReference type="EMBL" id="JBJUIK010000009">
    <property type="protein sequence ID" value="KAL3517651.1"/>
    <property type="molecule type" value="Genomic_DNA"/>
</dbReference>
<protein>
    <submittedName>
        <fullName evidence="1">Uncharacterized protein</fullName>
    </submittedName>
</protein>
<dbReference type="Proteomes" id="UP001630127">
    <property type="component" value="Unassembled WGS sequence"/>
</dbReference>
<accession>A0ABD2ZDX3</accession>
<dbReference type="AlphaFoldDB" id="A0ABD2ZDX3"/>
<proteinExistence type="predicted"/>